<evidence type="ECO:0000313" key="5">
    <source>
        <dbReference type="WormBase" id="SRAE_1000312700"/>
    </source>
</evidence>
<reference evidence="3" key="2">
    <citation type="submission" date="2014-09" db="EMBL/GenBank/DDBJ databases">
        <authorList>
            <person name="Martin A.A."/>
        </authorList>
    </citation>
    <scope>NUCLEOTIDE SEQUENCE</scope>
    <source>
        <strain evidence="3">ED321</strain>
    </source>
</reference>
<evidence type="ECO:0000313" key="3">
    <source>
        <dbReference type="Proteomes" id="UP000035682"/>
    </source>
</evidence>
<evidence type="ECO:0000313" key="4">
    <source>
        <dbReference type="WBParaSite" id="SRAE_1000312700.1"/>
    </source>
</evidence>
<reference evidence="2" key="1">
    <citation type="submission" date="2014-09" db="EMBL/GenBank/DDBJ databases">
        <authorList>
            <person name="Aslett A.Martin."/>
        </authorList>
    </citation>
    <scope>NUCLEOTIDE SEQUENCE</scope>
    <source>
        <strain evidence="2">ED321 Heterogonic</strain>
    </source>
</reference>
<organism evidence="2">
    <name type="scientific">Strongyloides ratti</name>
    <name type="common">Parasitic roundworm</name>
    <dbReference type="NCBI Taxonomy" id="34506"/>
    <lineage>
        <taxon>Eukaryota</taxon>
        <taxon>Metazoa</taxon>
        <taxon>Ecdysozoa</taxon>
        <taxon>Nematoda</taxon>
        <taxon>Chromadorea</taxon>
        <taxon>Rhabditida</taxon>
        <taxon>Tylenchina</taxon>
        <taxon>Panagrolaimomorpha</taxon>
        <taxon>Strongyloidoidea</taxon>
        <taxon>Strongyloididae</taxon>
        <taxon>Strongyloides</taxon>
    </lineage>
</organism>
<protein>
    <submittedName>
        <fullName evidence="2 4">Uncharacterized protein</fullName>
    </submittedName>
</protein>
<dbReference type="AlphaFoldDB" id="A0A090MX61"/>
<dbReference type="WormBase" id="SRAE_1000312700">
    <property type="protein sequence ID" value="SRP06457"/>
    <property type="gene ID" value="WBGene00259744"/>
</dbReference>
<sequence>MNINILFCIINIFHFITNIYGRSSVTSKELSQLLYEFSTSSGKVSKLVGEISKNTNQTVVVKRSSKKTYYGHGTGYRKCLRLNYLYTRDKYHIHKITRFLILGVSKWNNFSERLEAIKYALKIDNVIQDEEISDDGFTFQNVHYEVKKIILNYLSLYPYKKDSFYSIKLGTWGRVQDLVHC</sequence>
<accession>A0A090MX61</accession>
<dbReference type="WBParaSite" id="SRAE_1000312700.1">
    <property type="protein sequence ID" value="SRAE_1000312700.1"/>
    <property type="gene ID" value="WBGene00259744"/>
</dbReference>
<gene>
    <name evidence="2 4 5" type="ORF">SRAE_1000312700</name>
</gene>
<name>A0A090MX61_STRRB</name>
<dbReference type="CTD" id="36377239"/>
<dbReference type="Proteomes" id="UP000035682">
    <property type="component" value="Unplaced"/>
</dbReference>
<keyword evidence="3" id="KW-1185">Reference proteome</keyword>
<evidence type="ECO:0000313" key="2">
    <source>
        <dbReference type="EMBL" id="CEF64874.1"/>
    </source>
</evidence>
<reference evidence="4" key="3">
    <citation type="submission" date="2020-12" db="UniProtKB">
        <authorList>
            <consortium name="WormBaseParasite"/>
        </authorList>
    </citation>
    <scope>IDENTIFICATION</scope>
</reference>
<feature type="signal peptide" evidence="1">
    <location>
        <begin position="1"/>
        <end position="21"/>
    </location>
</feature>
<dbReference type="EMBL" id="LN609528">
    <property type="protein sequence ID" value="CEF64874.1"/>
    <property type="molecule type" value="Genomic_DNA"/>
</dbReference>
<keyword evidence="1" id="KW-0732">Signal</keyword>
<dbReference type="GeneID" id="36377239"/>
<dbReference type="RefSeq" id="XP_024504075.1">
    <property type="nucleotide sequence ID" value="XM_024650282.1"/>
</dbReference>
<evidence type="ECO:0000256" key="1">
    <source>
        <dbReference type="SAM" id="SignalP"/>
    </source>
</evidence>
<feature type="chain" id="PRO_5015031330" evidence="1">
    <location>
        <begin position="22"/>
        <end position="181"/>
    </location>
</feature>
<proteinExistence type="predicted"/>